<reference evidence="6" key="1">
    <citation type="submission" date="2016-11" db="EMBL/GenBank/DDBJ databases">
        <authorList>
            <person name="Varghese N."/>
            <person name="Submissions S."/>
        </authorList>
    </citation>
    <scope>NUCLEOTIDE SEQUENCE [LARGE SCALE GENOMIC DNA]</scope>
    <source>
        <strain evidence="6">DSM 19978</strain>
    </source>
</reference>
<gene>
    <name evidence="5" type="ORF">SAMN05443549_103136</name>
</gene>
<organism evidence="5 6">
    <name type="scientific">Flavobacterium fluvii</name>
    <dbReference type="NCBI Taxonomy" id="468056"/>
    <lineage>
        <taxon>Bacteria</taxon>
        <taxon>Pseudomonadati</taxon>
        <taxon>Bacteroidota</taxon>
        <taxon>Flavobacteriia</taxon>
        <taxon>Flavobacteriales</taxon>
        <taxon>Flavobacteriaceae</taxon>
        <taxon>Flavobacterium</taxon>
    </lineage>
</organism>
<dbReference type="InterPro" id="IPR011004">
    <property type="entry name" value="Trimer_LpxA-like_sf"/>
</dbReference>
<keyword evidence="2 5" id="KW-0808">Transferase</keyword>
<keyword evidence="3" id="KW-0677">Repeat</keyword>
<dbReference type="InterPro" id="IPR050179">
    <property type="entry name" value="Trans_hexapeptide_repeat"/>
</dbReference>
<sequence length="223" mass="25171">MNNIFRLLLLPLGLFYRLFFIALDGSRDLSNKMHYRKSIIDKGCCIDSYTTIEPYCHILDDVFIANSSIASYSYIGKHSIVQNATIGSFCSIANDVFIGTGKHPIDHFSTSTLFYRKKNTFNIELVSSNLVFDEYEKIKIGSDVWIGTRAIILDGISIGHGAIIAANSVVTKDVPPYAIVGGIPAKIIKYRFDDFKIKKLIESDWWSLSLNEIKQKIRSLNNM</sequence>
<name>A0A1M5IKQ9_9FLAO</name>
<dbReference type="SUPFAM" id="SSF51161">
    <property type="entry name" value="Trimeric LpxA-like enzymes"/>
    <property type="match status" value="1"/>
</dbReference>
<keyword evidence="6" id="KW-1185">Reference proteome</keyword>
<evidence type="ECO:0000256" key="1">
    <source>
        <dbReference type="ARBA" id="ARBA00007274"/>
    </source>
</evidence>
<dbReference type="GO" id="GO:0016746">
    <property type="term" value="F:acyltransferase activity"/>
    <property type="evidence" value="ECO:0007669"/>
    <property type="project" value="UniProtKB-KW"/>
</dbReference>
<accession>A0A1M5IKQ9</accession>
<dbReference type="Gene3D" id="2.160.10.10">
    <property type="entry name" value="Hexapeptide repeat proteins"/>
    <property type="match status" value="1"/>
</dbReference>
<dbReference type="Proteomes" id="UP000184516">
    <property type="component" value="Unassembled WGS sequence"/>
</dbReference>
<keyword evidence="4" id="KW-0012">Acyltransferase</keyword>
<evidence type="ECO:0000256" key="2">
    <source>
        <dbReference type="ARBA" id="ARBA00022679"/>
    </source>
</evidence>
<evidence type="ECO:0000256" key="4">
    <source>
        <dbReference type="ARBA" id="ARBA00023315"/>
    </source>
</evidence>
<dbReference type="RefSeq" id="WP_170860863.1">
    <property type="nucleotide sequence ID" value="NZ_FQWB01000003.1"/>
</dbReference>
<dbReference type="Pfam" id="PF00132">
    <property type="entry name" value="Hexapep"/>
    <property type="match status" value="1"/>
</dbReference>
<dbReference type="EMBL" id="FQWB01000003">
    <property type="protein sequence ID" value="SHG28825.1"/>
    <property type="molecule type" value="Genomic_DNA"/>
</dbReference>
<evidence type="ECO:0000313" key="5">
    <source>
        <dbReference type="EMBL" id="SHG28825.1"/>
    </source>
</evidence>
<dbReference type="AlphaFoldDB" id="A0A1M5IKQ9"/>
<dbReference type="InterPro" id="IPR018357">
    <property type="entry name" value="Hexapep_transf_CS"/>
</dbReference>
<protein>
    <submittedName>
        <fullName evidence="5">Acetyltransferase (Isoleucine patch superfamily)</fullName>
    </submittedName>
</protein>
<comment type="similarity">
    <text evidence="1">Belongs to the transferase hexapeptide repeat family.</text>
</comment>
<dbReference type="CDD" id="cd03349">
    <property type="entry name" value="LbH_XAT"/>
    <property type="match status" value="1"/>
</dbReference>
<dbReference type="PANTHER" id="PTHR43300">
    <property type="entry name" value="ACETYLTRANSFERASE"/>
    <property type="match status" value="1"/>
</dbReference>
<evidence type="ECO:0000256" key="3">
    <source>
        <dbReference type="ARBA" id="ARBA00022737"/>
    </source>
</evidence>
<dbReference type="InterPro" id="IPR001451">
    <property type="entry name" value="Hexapep"/>
</dbReference>
<dbReference type="STRING" id="468056.SAMN05443549_103136"/>
<evidence type="ECO:0000313" key="6">
    <source>
        <dbReference type="Proteomes" id="UP000184516"/>
    </source>
</evidence>
<dbReference type="PROSITE" id="PS00101">
    <property type="entry name" value="HEXAPEP_TRANSFERASES"/>
    <property type="match status" value="1"/>
</dbReference>
<dbReference type="PANTHER" id="PTHR43300:SF11">
    <property type="entry name" value="ACETYLTRANSFERASE RV3034C-RELATED"/>
    <property type="match status" value="1"/>
</dbReference>
<proteinExistence type="inferred from homology"/>